<organism evidence="1">
    <name type="scientific">candidate division TA06 bacterium ADurb.Bin131</name>
    <dbReference type="NCBI Taxonomy" id="1852827"/>
    <lineage>
        <taxon>Bacteria</taxon>
        <taxon>Bacteria division TA06</taxon>
    </lineage>
</organism>
<proteinExistence type="predicted"/>
<dbReference type="Pfam" id="PF06258">
    <property type="entry name" value="Mito_fiss_Elm1"/>
    <property type="match status" value="1"/>
</dbReference>
<name>A0A1V6CDG0_UNCT6</name>
<dbReference type="EMBL" id="MWDQ01000026">
    <property type="protein sequence ID" value="OQB74948.1"/>
    <property type="molecule type" value="Genomic_DNA"/>
</dbReference>
<accession>A0A1V6CDG0</accession>
<reference evidence="1" key="1">
    <citation type="submission" date="2017-02" db="EMBL/GenBank/DDBJ databases">
        <title>Delving into the versatile metabolic prowess of the omnipresent phylum Bacteroidetes.</title>
        <authorList>
            <person name="Nobu M.K."/>
            <person name="Mei R."/>
            <person name="Narihiro T."/>
            <person name="Kuroda K."/>
            <person name="Liu W.-T."/>
        </authorList>
    </citation>
    <scope>NUCLEOTIDE SEQUENCE</scope>
    <source>
        <strain evidence="1">ADurb.Bin131</strain>
    </source>
</reference>
<dbReference type="Proteomes" id="UP000485562">
    <property type="component" value="Unassembled WGS sequence"/>
</dbReference>
<evidence type="ECO:0000313" key="1">
    <source>
        <dbReference type="EMBL" id="OQB74948.1"/>
    </source>
</evidence>
<dbReference type="InterPro" id="IPR009367">
    <property type="entry name" value="Elm1-like"/>
</dbReference>
<dbReference type="PANTHER" id="PTHR33986:SF15">
    <property type="entry name" value="MITOCHONDRIAL FISSION PROTEIN ELM1"/>
    <property type="match status" value="1"/>
</dbReference>
<sequence length="358" mass="40492">MKILVLDDGIAGNTTQSIGIVEALNWGYDLFPVKLKGPSYRLPDRKGSVKLISKIIGLLLILKLYNLSYKIFCTFSIKRPPKQDFNAVISTGSYLAPINLAISKKFGIKSICIMTPENVPLKEFNLLIVPSHDMLRYKQLKKLKNVVVTTCAPNRITEEKLTQGKEKILRIINSPDTDLKIGLIIGGNDQNYFIDKPWAEKLLKILHNMAIQKKISCFLTTSRRTPEDVVQFFLENTSDSLFVYREFVGINKTSNYFGILGICDILLVTEDSVTMISEACSTGKPVIILGSKRKKKKIVFDTTIKNLIKDNYCFYVSVEEFDKLPCVIVKSLKHNFSILKDTEKCALKIMEMLSTKKS</sequence>
<dbReference type="AlphaFoldDB" id="A0A1V6CDG0"/>
<protein>
    <submittedName>
        <fullName evidence="1">Uncharacterized protein</fullName>
    </submittedName>
</protein>
<dbReference type="PANTHER" id="PTHR33986">
    <property type="entry name" value="OS02G0535700 PROTEIN"/>
    <property type="match status" value="1"/>
</dbReference>
<comment type="caution">
    <text evidence="1">The sequence shown here is derived from an EMBL/GenBank/DDBJ whole genome shotgun (WGS) entry which is preliminary data.</text>
</comment>
<gene>
    <name evidence="1" type="ORF">BWX89_00306</name>
</gene>